<evidence type="ECO:0000256" key="1">
    <source>
        <dbReference type="SAM" id="SignalP"/>
    </source>
</evidence>
<protein>
    <submittedName>
        <fullName evidence="3">Pathogenesis-related protein 1C-like protein</fullName>
    </submittedName>
</protein>
<feature type="chain" id="PRO_5032394156" evidence="1">
    <location>
        <begin position="21"/>
        <end position="192"/>
    </location>
</feature>
<dbReference type="OrthoDB" id="337038at2759"/>
<dbReference type="FunFam" id="3.40.33.10:FF:000004">
    <property type="entry name" value="CAP, cysteine-rich secretory protein, antigen 5"/>
    <property type="match status" value="1"/>
</dbReference>
<dbReference type="EMBL" id="SWLB01000003">
    <property type="protein sequence ID" value="KAF3339759.1"/>
    <property type="molecule type" value="Genomic_DNA"/>
</dbReference>
<evidence type="ECO:0000313" key="4">
    <source>
        <dbReference type="Proteomes" id="UP000623129"/>
    </source>
</evidence>
<dbReference type="InterPro" id="IPR035940">
    <property type="entry name" value="CAP_sf"/>
</dbReference>
<feature type="domain" description="SCP" evidence="2">
    <location>
        <begin position="49"/>
        <end position="180"/>
    </location>
</feature>
<keyword evidence="1" id="KW-0732">Signal</keyword>
<dbReference type="Gene3D" id="3.40.33.10">
    <property type="entry name" value="CAP"/>
    <property type="match status" value="1"/>
</dbReference>
<dbReference type="InterPro" id="IPR018244">
    <property type="entry name" value="Allrgn_V5/Tpx1_CS"/>
</dbReference>
<dbReference type="SMART" id="SM00198">
    <property type="entry name" value="SCP"/>
    <property type="match status" value="1"/>
</dbReference>
<dbReference type="PROSITE" id="PS01009">
    <property type="entry name" value="CRISP_1"/>
    <property type="match status" value="1"/>
</dbReference>
<dbReference type="GO" id="GO:0005576">
    <property type="term" value="C:extracellular region"/>
    <property type="evidence" value="ECO:0007669"/>
    <property type="project" value="InterPro"/>
</dbReference>
<dbReference type="AlphaFoldDB" id="A0A833REE3"/>
<organism evidence="3 4">
    <name type="scientific">Carex littledalei</name>
    <dbReference type="NCBI Taxonomy" id="544730"/>
    <lineage>
        <taxon>Eukaryota</taxon>
        <taxon>Viridiplantae</taxon>
        <taxon>Streptophyta</taxon>
        <taxon>Embryophyta</taxon>
        <taxon>Tracheophyta</taxon>
        <taxon>Spermatophyta</taxon>
        <taxon>Magnoliopsida</taxon>
        <taxon>Liliopsida</taxon>
        <taxon>Poales</taxon>
        <taxon>Cyperaceae</taxon>
        <taxon>Cyperoideae</taxon>
        <taxon>Cariceae</taxon>
        <taxon>Carex</taxon>
        <taxon>Carex subgen. Euthyceras</taxon>
    </lineage>
</organism>
<keyword evidence="4" id="KW-1185">Reference proteome</keyword>
<gene>
    <name evidence="3" type="ORF">FCM35_KLT15530</name>
</gene>
<dbReference type="Pfam" id="PF00188">
    <property type="entry name" value="CAP"/>
    <property type="match status" value="1"/>
</dbReference>
<reference evidence="3" key="1">
    <citation type="submission" date="2020-01" db="EMBL/GenBank/DDBJ databases">
        <title>Genome sequence of Kobresia littledalei, the first chromosome-level genome in the family Cyperaceae.</title>
        <authorList>
            <person name="Qu G."/>
        </authorList>
    </citation>
    <scope>NUCLEOTIDE SEQUENCE</scope>
    <source>
        <strain evidence="3">C.B.Clarke</strain>
        <tissue evidence="3">Leaf</tissue>
    </source>
</reference>
<proteinExistence type="predicted"/>
<evidence type="ECO:0000259" key="2">
    <source>
        <dbReference type="SMART" id="SM00198"/>
    </source>
</evidence>
<evidence type="ECO:0000313" key="3">
    <source>
        <dbReference type="EMBL" id="KAF3339759.1"/>
    </source>
</evidence>
<dbReference type="InterPro" id="IPR001283">
    <property type="entry name" value="CRISP-related"/>
</dbReference>
<accession>A0A833REE3</accession>
<sequence length="192" mass="21758">MAISLLPFLIVLSSAAVSFGTSDTLDLTLPPTLTESQVATHFKAWANKGTARAFLKAHNELRANFGVKPLRWDRSLARTARHWAYKMHNACSLTHSQSHYGENLFVGQGKWTIKEAVDEWAKEKNNYHWKDNSCNANKMCGHFTQMIWAQTEAVGCAKIHCNATFIFITCDYYPGGNIHGHWPVKNHQKFVH</sequence>
<feature type="signal peptide" evidence="1">
    <location>
        <begin position="1"/>
        <end position="20"/>
    </location>
</feature>
<name>A0A833REE3_9POAL</name>
<dbReference type="SUPFAM" id="SSF55797">
    <property type="entry name" value="PR-1-like"/>
    <property type="match status" value="1"/>
</dbReference>
<dbReference type="PRINTS" id="PR00837">
    <property type="entry name" value="V5TPXLIKE"/>
</dbReference>
<dbReference type="InterPro" id="IPR014044">
    <property type="entry name" value="CAP_dom"/>
</dbReference>
<dbReference type="Proteomes" id="UP000623129">
    <property type="component" value="Unassembled WGS sequence"/>
</dbReference>
<comment type="caution">
    <text evidence="3">The sequence shown here is derived from an EMBL/GenBank/DDBJ whole genome shotgun (WGS) entry which is preliminary data.</text>
</comment>
<dbReference type="PANTHER" id="PTHR10334">
    <property type="entry name" value="CYSTEINE-RICH SECRETORY PROTEIN-RELATED"/>
    <property type="match status" value="1"/>
</dbReference>